<dbReference type="EMBL" id="MHMH01000021">
    <property type="protein sequence ID" value="OGZ23976.1"/>
    <property type="molecule type" value="Genomic_DNA"/>
</dbReference>
<dbReference type="STRING" id="1801672.A2896_01385"/>
<dbReference type="InterPro" id="IPR017797">
    <property type="entry name" value="Phosphnate-bd"/>
</dbReference>
<accession>A0A1G2EDU2</accession>
<dbReference type="SUPFAM" id="SSF53850">
    <property type="entry name" value="Periplasmic binding protein-like II"/>
    <property type="match status" value="1"/>
</dbReference>
<dbReference type="Gene3D" id="3.40.190.10">
    <property type="entry name" value="Periplasmic binding protein-like II"/>
    <property type="match status" value="2"/>
</dbReference>
<name>A0A1G2EDU2_9BACT</name>
<dbReference type="PANTHER" id="PTHR35841:SF1">
    <property type="entry name" value="PHOSPHONATES-BINDING PERIPLASMIC PROTEIN"/>
    <property type="match status" value="1"/>
</dbReference>
<sequence length="304" mass="33146">MSKMAKLLVAVVVIILGVGVWQAVKNQPSGGNEIKVLRMGLIPADDAEEMIRDYEPVRAYLSEKLGMPVEIQVTSDYTAAIEAMRSKHIEMAWFGPFSYIIAKNMAGAEAIVNGVRRSDGKSDYHSVIVARADSGITKLEDLKGKSFAFVDPASTSGNLIPRKMLLENGIDPDKDFSTVFYAGTHNAVEYAIANKKVAAGADSDNSYDRMVKAGEIDPAVNKIIFTSPSIPGSPIAIRGDLPQALKQKIKDALINMQEQTIHEVSGWGDIAKYQEVSDSDYDIIRQTAAILGMDVASPRRRQIK</sequence>
<dbReference type="GO" id="GO:0043190">
    <property type="term" value="C:ATP-binding cassette (ABC) transporter complex"/>
    <property type="evidence" value="ECO:0007669"/>
    <property type="project" value="InterPro"/>
</dbReference>
<organism evidence="3 4">
    <name type="scientific">Candidatus Nealsonbacteria bacterium RIFCSPLOWO2_01_FULL_43_32</name>
    <dbReference type="NCBI Taxonomy" id="1801672"/>
    <lineage>
        <taxon>Bacteria</taxon>
        <taxon>Candidatus Nealsoniibacteriota</taxon>
    </lineage>
</organism>
<dbReference type="PANTHER" id="PTHR35841">
    <property type="entry name" value="PHOSPHONATES-BINDING PERIPLASMIC PROTEIN"/>
    <property type="match status" value="1"/>
</dbReference>
<keyword evidence="2" id="KW-0732">Signal</keyword>
<dbReference type="GO" id="GO:0055085">
    <property type="term" value="P:transmembrane transport"/>
    <property type="evidence" value="ECO:0007669"/>
    <property type="project" value="InterPro"/>
</dbReference>
<comment type="similarity">
    <text evidence="1">Belongs to the phosphate/phosphite/phosphonate binding protein family.</text>
</comment>
<protein>
    <submittedName>
        <fullName evidence="3">Phosphonate ABC transporter substrate-binding protein</fullName>
    </submittedName>
</protein>
<evidence type="ECO:0000256" key="2">
    <source>
        <dbReference type="ARBA" id="ARBA00022729"/>
    </source>
</evidence>
<dbReference type="NCBIfam" id="TIGR03431">
    <property type="entry name" value="PhnD"/>
    <property type="match status" value="1"/>
</dbReference>
<comment type="caution">
    <text evidence="3">The sequence shown here is derived from an EMBL/GenBank/DDBJ whole genome shotgun (WGS) entry which is preliminary data.</text>
</comment>
<dbReference type="CDD" id="cd01071">
    <property type="entry name" value="PBP2_PhnD_like"/>
    <property type="match status" value="1"/>
</dbReference>
<dbReference type="InterPro" id="IPR005770">
    <property type="entry name" value="PhnD"/>
</dbReference>
<evidence type="ECO:0000256" key="1">
    <source>
        <dbReference type="ARBA" id="ARBA00007162"/>
    </source>
</evidence>
<reference evidence="3 4" key="1">
    <citation type="journal article" date="2016" name="Nat. Commun.">
        <title>Thousands of microbial genomes shed light on interconnected biogeochemical processes in an aquifer system.</title>
        <authorList>
            <person name="Anantharaman K."/>
            <person name="Brown C.T."/>
            <person name="Hug L.A."/>
            <person name="Sharon I."/>
            <person name="Castelle C.J."/>
            <person name="Probst A.J."/>
            <person name="Thomas B.C."/>
            <person name="Singh A."/>
            <person name="Wilkins M.J."/>
            <person name="Karaoz U."/>
            <person name="Brodie E.L."/>
            <person name="Williams K.H."/>
            <person name="Hubbard S.S."/>
            <person name="Banfield J.F."/>
        </authorList>
    </citation>
    <scope>NUCLEOTIDE SEQUENCE [LARGE SCALE GENOMIC DNA]</scope>
</reference>
<dbReference type="Pfam" id="PF12974">
    <property type="entry name" value="Phosphonate-bd"/>
    <property type="match status" value="1"/>
</dbReference>
<dbReference type="AlphaFoldDB" id="A0A1G2EDU2"/>
<evidence type="ECO:0000313" key="4">
    <source>
        <dbReference type="Proteomes" id="UP000178647"/>
    </source>
</evidence>
<dbReference type="NCBIfam" id="TIGR01098">
    <property type="entry name" value="3A0109s03R"/>
    <property type="match status" value="1"/>
</dbReference>
<proteinExistence type="inferred from homology"/>
<dbReference type="GO" id="GO:0015716">
    <property type="term" value="P:organic phosphonate transport"/>
    <property type="evidence" value="ECO:0007669"/>
    <property type="project" value="InterPro"/>
</dbReference>
<evidence type="ECO:0000313" key="3">
    <source>
        <dbReference type="EMBL" id="OGZ23976.1"/>
    </source>
</evidence>
<dbReference type="Proteomes" id="UP000178647">
    <property type="component" value="Unassembled WGS sequence"/>
</dbReference>
<gene>
    <name evidence="3" type="ORF">A2896_01385</name>
</gene>